<reference evidence="3 4" key="1">
    <citation type="submission" date="2024-02" db="EMBL/GenBank/DDBJ databases">
        <authorList>
            <person name="Chen Y."/>
            <person name="Shah S."/>
            <person name="Dougan E. K."/>
            <person name="Thang M."/>
            <person name="Chan C."/>
        </authorList>
    </citation>
    <scope>NUCLEOTIDE SEQUENCE [LARGE SCALE GENOMIC DNA]</scope>
</reference>
<dbReference type="Pfam" id="PF05057">
    <property type="entry name" value="DUF676"/>
    <property type="match status" value="1"/>
</dbReference>
<proteinExistence type="predicted"/>
<dbReference type="Gene3D" id="3.40.50.150">
    <property type="entry name" value="Vaccinia Virus protein VP39"/>
    <property type="match status" value="1"/>
</dbReference>
<dbReference type="InterPro" id="IPR044294">
    <property type="entry name" value="Lipase-like"/>
</dbReference>
<name>A0ABP0KH23_9DINO</name>
<gene>
    <name evidence="3" type="ORF">SCF082_LOCUS17362</name>
</gene>
<feature type="compositionally biased region" description="Basic residues" evidence="1">
    <location>
        <begin position="414"/>
        <end position="427"/>
    </location>
</feature>
<evidence type="ECO:0000313" key="3">
    <source>
        <dbReference type="EMBL" id="CAK9026144.1"/>
    </source>
</evidence>
<evidence type="ECO:0000256" key="1">
    <source>
        <dbReference type="SAM" id="MobiDB-lite"/>
    </source>
</evidence>
<dbReference type="EMBL" id="CAXAMM010011447">
    <property type="protein sequence ID" value="CAK9026144.1"/>
    <property type="molecule type" value="Genomic_DNA"/>
</dbReference>
<dbReference type="SUPFAM" id="SSF53474">
    <property type="entry name" value="alpha/beta-Hydrolases"/>
    <property type="match status" value="1"/>
</dbReference>
<organism evidence="3 4">
    <name type="scientific">Durusdinium trenchii</name>
    <dbReference type="NCBI Taxonomy" id="1381693"/>
    <lineage>
        <taxon>Eukaryota</taxon>
        <taxon>Sar</taxon>
        <taxon>Alveolata</taxon>
        <taxon>Dinophyceae</taxon>
        <taxon>Suessiales</taxon>
        <taxon>Symbiodiniaceae</taxon>
        <taxon>Durusdinium</taxon>
    </lineage>
</organism>
<feature type="region of interest" description="Disordered" evidence="1">
    <location>
        <begin position="400"/>
        <end position="427"/>
    </location>
</feature>
<sequence>MEGDMKLGQLAPEQSVQLCIMVHGMGGTDADWDTWVDVLKNLYPHWILWPLQKMAAGCRFMSKDLRELSAMAATEVLEVIQEQRRDMSSNTKVVLHCIGHSMGGLIIRGALPRIVEEFDGSIELGHYLSLSSPHLGIQSSWLQPLHAWRNLCWLSWPFSKQLSQLAIQDCSSNPFLFEISKSEEEHMSVLGQFQEQTCVSVAFGDPLIPVASGLIDPEVLLTSHSMVDMSFWHLRFDESFSEQMVGMEHKEATGWLKIPATMLAAMQLLLNIVFRILVAITSLGSLARTPISRINLMDKVSMSPKTPSSPASPSKSLSWAFSKDLKCKFPEEIYDGLVSVPWRRVVAHAHHRLIAKNMRRPTWLGWADYFARSLGRLDDSMLAAVVALHGTARDYSLKPYRQKHQGRSNPIARMSHHGHGSKRKQRSRHGWLVAGVAAAGVSQHGLSPDKAWMQLRSVRPDQAKICTSRRGLGPRGARRPWPSSAFPDASVFGEMLSVPAFGAFATWLWYRRSSSSASRSDPGRQELIDEYFAPGTLVLELPLDNGGTLQVTSHVASEREAPPGAPRGSFQEWRCLRFLSSGGLIQSVTKVVVSPNETLAKMRGYVVPLAYTKSFATVVLAALSAIGAPVAKKKSKEPLRFLCIGLGGGSVPTFFAESLPHCQVDVVELEPTVIHAAKQGMGFAERSNMRVILEDGATFAQRAVREQADDAQEKGIYDAVLVDAYDPVGNVPAPLWRRREGLAEALAAGLLRPRGVVATNFLPHVDLAAPLEAYGDALASRDTGISFSIQVNKAIKADNDLDKFFDSVEGTGNRIALHVCGAPPELADGPLANLEERLLQEAKKVGKATGCLWDMPDLACRGLRTWKTQTKQDINLFTI</sequence>
<dbReference type="InterPro" id="IPR029063">
    <property type="entry name" value="SAM-dependent_MTases_sf"/>
</dbReference>
<dbReference type="SUPFAM" id="SSF53335">
    <property type="entry name" value="S-adenosyl-L-methionine-dependent methyltransferases"/>
    <property type="match status" value="1"/>
</dbReference>
<protein>
    <submittedName>
        <fullName evidence="3">EEF1A lysine and N-terminal methyltransferase (EEF1A-KNMT) (Methyltransferase-like protein 13)</fullName>
    </submittedName>
</protein>
<dbReference type="Proteomes" id="UP001642464">
    <property type="component" value="Unassembled WGS sequence"/>
</dbReference>
<dbReference type="InterPro" id="IPR029058">
    <property type="entry name" value="AB_hydrolase_fold"/>
</dbReference>
<dbReference type="PANTHER" id="PTHR12482:SF5">
    <property type="entry name" value="DUF676 DOMAIN-CONTAINING PROTEIN"/>
    <property type="match status" value="1"/>
</dbReference>
<comment type="caution">
    <text evidence="3">The sequence shown here is derived from an EMBL/GenBank/DDBJ whole genome shotgun (WGS) entry which is preliminary data.</text>
</comment>
<feature type="domain" description="DUF676" evidence="2">
    <location>
        <begin position="14"/>
        <end position="211"/>
    </location>
</feature>
<dbReference type="InterPro" id="IPR007751">
    <property type="entry name" value="DUF676_lipase-like"/>
</dbReference>
<evidence type="ECO:0000259" key="2">
    <source>
        <dbReference type="Pfam" id="PF05057"/>
    </source>
</evidence>
<dbReference type="Gene3D" id="3.40.50.1820">
    <property type="entry name" value="alpha/beta hydrolase"/>
    <property type="match status" value="1"/>
</dbReference>
<accession>A0ABP0KH23</accession>
<evidence type="ECO:0000313" key="4">
    <source>
        <dbReference type="Proteomes" id="UP001642464"/>
    </source>
</evidence>
<dbReference type="PANTHER" id="PTHR12482">
    <property type="entry name" value="LIPASE ROG1-RELATED-RELATED"/>
    <property type="match status" value="1"/>
</dbReference>
<keyword evidence="4" id="KW-1185">Reference proteome</keyword>